<gene>
    <name evidence="3" type="primary">traJ</name>
    <name evidence="3" type="ORF">GJV76_14615</name>
</gene>
<sequence length="332" mass="36748">MESDNLHEVLANLYNEMMPLASNMIAMAKGLGGLGALFYIALQVWAALSRAEPIDVYPLLRPLAIGLCIMFFPTLVLGTINSVLSPVVKGTHLILKEQVIDLRALQQKKDQLERQILANNPETAYLVSNEEFDNKIQELGWSISDLTSISTMYLERGMYDFKKSIRDGFRELLENVFHASALVIDTIRTFFLIVLSIFGPIAFAISIWSGFSSSLSQWLSRYISVYLWLPISDILSSILARIQTLIIGKDLERLTSSSTSTLDSFDTVYILFMIIGIVGYFTIPTLSSWIIQAGAGGNYTRNINQTALRTTNMAGAVSGSVGGNILGQLIKK</sequence>
<dbReference type="AlphaFoldDB" id="A0A6I3LL77"/>
<evidence type="ECO:0000256" key="1">
    <source>
        <dbReference type="SAM" id="Phobius"/>
    </source>
</evidence>
<accession>A0A6I3LL77</accession>
<dbReference type="OrthoDB" id="1147144at2"/>
<proteinExistence type="predicted"/>
<feature type="transmembrane region" description="Helical" evidence="1">
    <location>
        <begin position="268"/>
        <end position="291"/>
    </location>
</feature>
<organism evidence="3 4">
    <name type="scientific">Myroides albus</name>
    <dbReference type="NCBI Taxonomy" id="2562892"/>
    <lineage>
        <taxon>Bacteria</taxon>
        <taxon>Pseudomonadati</taxon>
        <taxon>Bacteroidota</taxon>
        <taxon>Flavobacteriia</taxon>
        <taxon>Flavobacteriales</taxon>
        <taxon>Flavobacteriaceae</taxon>
        <taxon>Myroides</taxon>
    </lineage>
</organism>
<dbReference type="RefSeq" id="WP_155093333.1">
    <property type="nucleotide sequence ID" value="NZ_CP102754.1"/>
</dbReference>
<dbReference type="Proteomes" id="UP000438760">
    <property type="component" value="Unassembled WGS sequence"/>
</dbReference>
<feature type="domain" description="Conjugative transposon TraJ C-terminal" evidence="2">
    <location>
        <begin position="4"/>
        <end position="328"/>
    </location>
</feature>
<dbReference type="InterPro" id="IPR012424">
    <property type="entry name" value="Conjugative_transposon_TraJ_C"/>
</dbReference>
<feature type="transmembrane region" description="Helical" evidence="1">
    <location>
        <begin position="190"/>
        <end position="211"/>
    </location>
</feature>
<name>A0A6I3LL77_9FLAO</name>
<evidence type="ECO:0000313" key="3">
    <source>
        <dbReference type="EMBL" id="MTG99338.1"/>
    </source>
</evidence>
<reference evidence="3 4" key="1">
    <citation type="submission" date="2019-11" db="EMBL/GenBank/DDBJ databases">
        <title>Genome of Strain BIT-d1.</title>
        <authorList>
            <person name="Yang Y."/>
        </authorList>
    </citation>
    <scope>NUCLEOTIDE SEQUENCE [LARGE SCALE GENOMIC DNA]</scope>
    <source>
        <strain evidence="3 4">BIT-d1</strain>
    </source>
</reference>
<keyword evidence="1" id="KW-0472">Membrane</keyword>
<evidence type="ECO:0000313" key="4">
    <source>
        <dbReference type="Proteomes" id="UP000438760"/>
    </source>
</evidence>
<feature type="transmembrane region" description="Helical" evidence="1">
    <location>
        <begin position="20"/>
        <end position="42"/>
    </location>
</feature>
<comment type="caution">
    <text evidence="3">The sequence shown here is derived from an EMBL/GenBank/DDBJ whole genome shotgun (WGS) entry which is preliminary data.</text>
</comment>
<feature type="transmembrane region" description="Helical" evidence="1">
    <location>
        <begin position="63"/>
        <end position="84"/>
    </location>
</feature>
<dbReference type="Pfam" id="PF07863">
    <property type="entry name" value="CtnDOT_TraJ"/>
    <property type="match status" value="1"/>
</dbReference>
<keyword evidence="4" id="KW-1185">Reference proteome</keyword>
<protein>
    <submittedName>
        <fullName evidence="3">Conjugative transposon protein TraJ</fullName>
    </submittedName>
</protein>
<dbReference type="EMBL" id="WMJX01000064">
    <property type="protein sequence ID" value="MTG99338.1"/>
    <property type="molecule type" value="Genomic_DNA"/>
</dbReference>
<keyword evidence="1" id="KW-1133">Transmembrane helix</keyword>
<evidence type="ECO:0000259" key="2">
    <source>
        <dbReference type="Pfam" id="PF07863"/>
    </source>
</evidence>
<dbReference type="InterPro" id="IPR022393">
    <property type="entry name" value="Conjugative_transposon_TraJ"/>
</dbReference>
<dbReference type="NCBIfam" id="TIGR03782">
    <property type="entry name" value="Bac_Flav_CT_J"/>
    <property type="match status" value="1"/>
</dbReference>
<keyword evidence="1" id="KW-0812">Transmembrane</keyword>